<dbReference type="EC" id="3.4.-.-" evidence="8"/>
<comment type="similarity">
    <text evidence="1 8">Belongs to the SOS response-associated peptidase family.</text>
</comment>
<keyword evidence="7" id="KW-0456">Lyase</keyword>
<dbReference type="InterPro" id="IPR036590">
    <property type="entry name" value="SRAP-like"/>
</dbReference>
<dbReference type="SUPFAM" id="SSF143081">
    <property type="entry name" value="BB1717-like"/>
    <property type="match status" value="1"/>
</dbReference>
<accession>A0ABU1VJY6</accession>
<organism evidence="9 10">
    <name type="scientific">Hydrogenophaga laconesensis</name>
    <dbReference type="NCBI Taxonomy" id="1805971"/>
    <lineage>
        <taxon>Bacteria</taxon>
        <taxon>Pseudomonadati</taxon>
        <taxon>Pseudomonadota</taxon>
        <taxon>Betaproteobacteria</taxon>
        <taxon>Burkholderiales</taxon>
        <taxon>Comamonadaceae</taxon>
        <taxon>Hydrogenophaga</taxon>
    </lineage>
</organism>
<dbReference type="Gene3D" id="3.90.1680.10">
    <property type="entry name" value="SOS response associated peptidase-like"/>
    <property type="match status" value="1"/>
</dbReference>
<comment type="caution">
    <text evidence="9">The sequence shown here is derived from an EMBL/GenBank/DDBJ whole genome shotgun (WGS) entry which is preliminary data.</text>
</comment>
<gene>
    <name evidence="9" type="ORF">J2X09_005416</name>
</gene>
<protein>
    <recommendedName>
        <fullName evidence="8">Abasic site processing protein</fullName>
        <ecNumber evidence="8">3.4.-.-</ecNumber>
    </recommendedName>
</protein>
<evidence type="ECO:0000256" key="6">
    <source>
        <dbReference type="ARBA" id="ARBA00023125"/>
    </source>
</evidence>
<keyword evidence="4 8" id="KW-0378">Hydrolase</keyword>
<reference evidence="9 10" key="1">
    <citation type="submission" date="2023-07" db="EMBL/GenBank/DDBJ databases">
        <title>Sorghum-associated microbial communities from plants grown in Nebraska, USA.</title>
        <authorList>
            <person name="Schachtman D."/>
        </authorList>
    </citation>
    <scope>NUCLEOTIDE SEQUENCE [LARGE SCALE GENOMIC DNA]</scope>
    <source>
        <strain evidence="9 10">BE240</strain>
    </source>
</reference>
<keyword evidence="6" id="KW-0238">DNA-binding</keyword>
<evidence type="ECO:0000256" key="1">
    <source>
        <dbReference type="ARBA" id="ARBA00008136"/>
    </source>
</evidence>
<name>A0ABU1VJY6_9BURK</name>
<dbReference type="Proteomes" id="UP001265550">
    <property type="component" value="Unassembled WGS sequence"/>
</dbReference>
<sequence length="270" mass="30280">MSRFDVEVGHVLAVHLHTPTPTKKPPFGVALSPLRDAQWNCSSSVEPVSAFTLEEPPWITKHTKRAKEDVRIAGDKIARGLTRLDDLRRTVLTPQDSRIYPGNYAPVMVMENGRRVVRPMRYQCRPAGKPAIYDMKYPGTYNARRDNLTGFWRGQFGVTHGLMVVDVFYENVSTPAGNVVLEFRPRSGDPMLIACLWSRWSAPGESDLLSFAAITSDPPPEVAAAGHDRCIVYIRPENVDRWLRAEGGDAELLAILDDPTPDFYEYRLAA</sequence>
<evidence type="ECO:0000313" key="9">
    <source>
        <dbReference type="EMBL" id="MDR7097640.1"/>
    </source>
</evidence>
<keyword evidence="10" id="KW-1185">Reference proteome</keyword>
<evidence type="ECO:0000256" key="8">
    <source>
        <dbReference type="RuleBase" id="RU364100"/>
    </source>
</evidence>
<keyword evidence="2 8" id="KW-0645">Protease</keyword>
<keyword evidence="5" id="KW-0190">Covalent protein-DNA linkage</keyword>
<dbReference type="EMBL" id="JAVDWE010000044">
    <property type="protein sequence ID" value="MDR7097640.1"/>
    <property type="molecule type" value="Genomic_DNA"/>
</dbReference>
<evidence type="ECO:0000313" key="10">
    <source>
        <dbReference type="Proteomes" id="UP001265550"/>
    </source>
</evidence>
<evidence type="ECO:0000256" key="5">
    <source>
        <dbReference type="ARBA" id="ARBA00023124"/>
    </source>
</evidence>
<evidence type="ECO:0000256" key="2">
    <source>
        <dbReference type="ARBA" id="ARBA00022670"/>
    </source>
</evidence>
<evidence type="ECO:0000256" key="3">
    <source>
        <dbReference type="ARBA" id="ARBA00022763"/>
    </source>
</evidence>
<keyword evidence="3" id="KW-0227">DNA damage</keyword>
<dbReference type="PANTHER" id="PTHR13604:SF0">
    <property type="entry name" value="ABASIC SITE PROCESSING PROTEIN HMCES"/>
    <property type="match status" value="1"/>
</dbReference>
<dbReference type="PANTHER" id="PTHR13604">
    <property type="entry name" value="DC12-RELATED"/>
    <property type="match status" value="1"/>
</dbReference>
<evidence type="ECO:0000256" key="7">
    <source>
        <dbReference type="ARBA" id="ARBA00023239"/>
    </source>
</evidence>
<dbReference type="Pfam" id="PF02586">
    <property type="entry name" value="SRAP"/>
    <property type="match status" value="1"/>
</dbReference>
<proteinExistence type="inferred from homology"/>
<evidence type="ECO:0000256" key="4">
    <source>
        <dbReference type="ARBA" id="ARBA00022801"/>
    </source>
</evidence>
<dbReference type="InterPro" id="IPR003738">
    <property type="entry name" value="SRAP"/>
</dbReference>